<dbReference type="GO" id="GO:0030488">
    <property type="term" value="P:tRNA methylation"/>
    <property type="evidence" value="ECO:0007669"/>
    <property type="project" value="TreeGrafter"/>
</dbReference>
<dbReference type="EMBL" id="UINC01000555">
    <property type="protein sequence ID" value="SUZ57326.1"/>
    <property type="molecule type" value="Genomic_DNA"/>
</dbReference>
<keyword evidence="2" id="KW-0489">Methyltransferase</keyword>
<evidence type="ECO:0000256" key="2">
    <source>
        <dbReference type="ARBA" id="ARBA00022603"/>
    </source>
</evidence>
<name>A0A381NRU6_9ZZZZ</name>
<evidence type="ECO:0000256" key="4">
    <source>
        <dbReference type="ARBA" id="ARBA00022691"/>
    </source>
</evidence>
<keyword evidence="3" id="KW-0808">Transferase</keyword>
<dbReference type="Gene3D" id="3.40.1280.10">
    <property type="match status" value="1"/>
</dbReference>
<keyword evidence="1" id="KW-0963">Cytoplasm</keyword>
<dbReference type="InterPro" id="IPR029026">
    <property type="entry name" value="tRNA_m1G_MTases_N"/>
</dbReference>
<dbReference type="InterPro" id="IPR029028">
    <property type="entry name" value="Alpha/beta_knot_MTases"/>
</dbReference>
<dbReference type="CDD" id="cd18087">
    <property type="entry name" value="TrmY-like"/>
    <property type="match status" value="1"/>
</dbReference>
<proteinExistence type="inferred from homology"/>
<dbReference type="PANTHER" id="PTHR40703:SF1">
    <property type="entry name" value="TRNA (PSEUDOURIDINE(54)-N(1))-METHYLTRANSFERASE"/>
    <property type="match status" value="1"/>
</dbReference>
<dbReference type="GO" id="GO:0008757">
    <property type="term" value="F:S-adenosylmethionine-dependent methyltransferase activity"/>
    <property type="evidence" value="ECO:0007669"/>
    <property type="project" value="TreeGrafter"/>
</dbReference>
<gene>
    <name evidence="5" type="ORF">METZ01_LOCUS10180</name>
</gene>
<organism evidence="5">
    <name type="scientific">marine metagenome</name>
    <dbReference type="NCBI Taxonomy" id="408172"/>
    <lineage>
        <taxon>unclassified sequences</taxon>
        <taxon>metagenomes</taxon>
        <taxon>ecological metagenomes</taxon>
    </lineage>
</organism>
<accession>A0A381NRU6</accession>
<reference evidence="5" key="1">
    <citation type="submission" date="2018-05" db="EMBL/GenBank/DDBJ databases">
        <authorList>
            <person name="Lanie J.A."/>
            <person name="Ng W.-L."/>
            <person name="Kazmierczak K.M."/>
            <person name="Andrzejewski T.M."/>
            <person name="Davidsen T.M."/>
            <person name="Wayne K.J."/>
            <person name="Tettelin H."/>
            <person name="Glass J.I."/>
            <person name="Rusch D."/>
            <person name="Podicherti R."/>
            <person name="Tsui H.-C.T."/>
            <person name="Winkler M.E."/>
        </authorList>
    </citation>
    <scope>NUCLEOTIDE SEQUENCE</scope>
</reference>
<dbReference type="InterPro" id="IPR007158">
    <property type="entry name" value="TrmY"/>
</dbReference>
<keyword evidence="4" id="KW-0949">S-adenosyl-L-methionine</keyword>
<protein>
    <submittedName>
        <fullName evidence="5">Uncharacterized protein</fullName>
    </submittedName>
</protein>
<evidence type="ECO:0000313" key="5">
    <source>
        <dbReference type="EMBL" id="SUZ57326.1"/>
    </source>
</evidence>
<dbReference type="PANTHER" id="PTHR40703">
    <property type="entry name" value="TRNA (PSEUDOURIDINE(54)-N(1))-METHYLTRANSFERASE"/>
    <property type="match status" value="1"/>
</dbReference>
<evidence type="ECO:0000256" key="3">
    <source>
        <dbReference type="ARBA" id="ARBA00022679"/>
    </source>
</evidence>
<dbReference type="AlphaFoldDB" id="A0A381NRU6"/>
<dbReference type="HAMAP" id="MF_00587">
    <property type="entry name" value="tRNA_methyltr_TrmY"/>
    <property type="match status" value="1"/>
</dbReference>
<dbReference type="GO" id="GO:0008175">
    <property type="term" value="F:tRNA methyltransferase activity"/>
    <property type="evidence" value="ECO:0007669"/>
    <property type="project" value="InterPro"/>
</dbReference>
<sequence length="202" mass="22014">MDWAARNFILRVRNGPTAPRFSLDDLPSANHLEVVAQSVANALFFANQHRVDTSIRVILEGPPCPPRVLTYQGNSIGSLGGFDERSIANSIRGALAQGTQLGRDETVICDSGIEVTHRSFESIVKAAAIPGFYYLDKKGSDIRATPLDSPAIFVMSDHKSMPRKSTQYLARLGGRPIALGPKTIFASQCVVLVHNDLDRRAI</sequence>
<dbReference type="Pfam" id="PF04013">
    <property type="entry name" value="Methyltrn_RNA_2"/>
    <property type="match status" value="1"/>
</dbReference>
<dbReference type="SUPFAM" id="SSF75217">
    <property type="entry name" value="alpha/beta knot"/>
    <property type="match status" value="1"/>
</dbReference>
<evidence type="ECO:0000256" key="1">
    <source>
        <dbReference type="ARBA" id="ARBA00022490"/>
    </source>
</evidence>